<dbReference type="Proteomes" id="UP000291301">
    <property type="component" value="Unassembled WGS sequence"/>
</dbReference>
<dbReference type="AlphaFoldDB" id="A0A4R0PB02"/>
<sequence>MRLDKSLERSMAMSDATWARHANPWSVWTRFPVLPLLALAIWSRVWIGWLSLVPIVLLVLWTFYNPRAFPPPASTDNWVSKGTFGERVWLNRKTIPIPAHHAAWARWLSVASGLSLLPMIWGLYALDPWAAALGALLASVFKIWFVDRMVWLYEDMKDADPVYAGWLVSKPERRTARS</sequence>
<reference evidence="2 3" key="1">
    <citation type="journal article" date="2015" name="Antonie Van Leeuwenhoek">
        <title>Oricola cellulosilytica gen. nov., sp. nov., a cellulose-degrading bacterium of the family Phyllobacteriaceae isolated from surface seashore water, and emended descriptions of Mesorhizobium loti and Phyllobacterium myrsinacearum.</title>
        <authorList>
            <person name="Hameed A."/>
            <person name="Shahina M."/>
            <person name="Lai W.A."/>
            <person name="Lin S.Y."/>
            <person name="Young L.S."/>
            <person name="Liu Y.C."/>
            <person name="Hsu Y.H."/>
            <person name="Young C.C."/>
        </authorList>
    </citation>
    <scope>NUCLEOTIDE SEQUENCE [LARGE SCALE GENOMIC DNA]</scope>
    <source>
        <strain evidence="2 3">KCTC 52183</strain>
    </source>
</reference>
<evidence type="ECO:0000313" key="2">
    <source>
        <dbReference type="EMBL" id="TCD14421.1"/>
    </source>
</evidence>
<dbReference type="Pfam" id="PF20358">
    <property type="entry name" value="DUF6653"/>
    <property type="match status" value="1"/>
</dbReference>
<keyword evidence="1" id="KW-0812">Transmembrane</keyword>
<evidence type="ECO:0000313" key="3">
    <source>
        <dbReference type="Proteomes" id="UP000291301"/>
    </source>
</evidence>
<feature type="transmembrane region" description="Helical" evidence="1">
    <location>
        <begin position="46"/>
        <end position="64"/>
    </location>
</feature>
<dbReference type="RefSeq" id="WP_131568426.1">
    <property type="nucleotide sequence ID" value="NZ_JAINFK010000002.1"/>
</dbReference>
<name>A0A4R0PB02_9HYPH</name>
<keyword evidence="3" id="KW-1185">Reference proteome</keyword>
<accession>A0A4R0PB02</accession>
<organism evidence="2 3">
    <name type="scientific">Oricola cellulosilytica</name>
    <dbReference type="NCBI Taxonomy" id="1429082"/>
    <lineage>
        <taxon>Bacteria</taxon>
        <taxon>Pseudomonadati</taxon>
        <taxon>Pseudomonadota</taxon>
        <taxon>Alphaproteobacteria</taxon>
        <taxon>Hyphomicrobiales</taxon>
        <taxon>Ahrensiaceae</taxon>
        <taxon>Oricola</taxon>
    </lineage>
</organism>
<protein>
    <submittedName>
        <fullName evidence="2">Uncharacterized protein</fullName>
    </submittedName>
</protein>
<keyword evidence="1" id="KW-1133">Transmembrane helix</keyword>
<dbReference type="InterPro" id="IPR046595">
    <property type="entry name" value="DUF6653"/>
</dbReference>
<dbReference type="EMBL" id="SJST01000003">
    <property type="protein sequence ID" value="TCD14421.1"/>
    <property type="molecule type" value="Genomic_DNA"/>
</dbReference>
<proteinExistence type="predicted"/>
<feature type="transmembrane region" description="Helical" evidence="1">
    <location>
        <begin position="129"/>
        <end position="146"/>
    </location>
</feature>
<evidence type="ECO:0000256" key="1">
    <source>
        <dbReference type="SAM" id="Phobius"/>
    </source>
</evidence>
<dbReference type="OrthoDB" id="1442233at2"/>
<keyword evidence="1" id="KW-0472">Membrane</keyword>
<gene>
    <name evidence="2" type="ORF">E0D97_10165</name>
</gene>
<comment type="caution">
    <text evidence="2">The sequence shown here is derived from an EMBL/GenBank/DDBJ whole genome shotgun (WGS) entry which is preliminary data.</text>
</comment>